<comment type="caution">
    <text evidence="1">The sequence shown here is derived from an EMBL/GenBank/DDBJ whole genome shotgun (WGS) entry which is preliminary data.</text>
</comment>
<organism evidence="1 2">
    <name type="scientific">Leucothrix arctica</name>
    <dbReference type="NCBI Taxonomy" id="1481894"/>
    <lineage>
        <taxon>Bacteria</taxon>
        <taxon>Pseudomonadati</taxon>
        <taxon>Pseudomonadota</taxon>
        <taxon>Gammaproteobacteria</taxon>
        <taxon>Thiotrichales</taxon>
        <taxon>Thiotrichaceae</taxon>
        <taxon>Leucothrix</taxon>
    </lineage>
</organism>
<keyword evidence="2" id="KW-1185">Reference proteome</keyword>
<name>A0A317CBP1_9GAMM</name>
<dbReference type="Proteomes" id="UP000245506">
    <property type="component" value="Unassembled WGS sequence"/>
</dbReference>
<dbReference type="OrthoDB" id="6283631at2"/>
<evidence type="ECO:0000313" key="1">
    <source>
        <dbReference type="EMBL" id="PWQ95541.1"/>
    </source>
</evidence>
<dbReference type="EMBL" id="QGKL01000033">
    <property type="protein sequence ID" value="PWQ95541.1"/>
    <property type="molecule type" value="Genomic_DNA"/>
</dbReference>
<protein>
    <submittedName>
        <fullName evidence="1">Uncharacterized protein</fullName>
    </submittedName>
</protein>
<dbReference type="AlphaFoldDB" id="A0A317CBP1"/>
<reference evidence="1 2" key="1">
    <citation type="submission" date="2018-05" db="EMBL/GenBank/DDBJ databases">
        <title>Leucothrix arctica sp. nov., isolated from Arctic seawater.</title>
        <authorList>
            <person name="Choi A."/>
            <person name="Baek K."/>
        </authorList>
    </citation>
    <scope>NUCLEOTIDE SEQUENCE [LARGE SCALE GENOMIC DNA]</scope>
    <source>
        <strain evidence="1 2">IMCC9719</strain>
    </source>
</reference>
<proteinExistence type="predicted"/>
<dbReference type="PROSITE" id="PS51257">
    <property type="entry name" value="PROKAR_LIPOPROTEIN"/>
    <property type="match status" value="1"/>
</dbReference>
<evidence type="ECO:0000313" key="2">
    <source>
        <dbReference type="Proteomes" id="UP000245506"/>
    </source>
</evidence>
<dbReference type="RefSeq" id="WP_109823720.1">
    <property type="nucleotide sequence ID" value="NZ_QGKL01000033.1"/>
</dbReference>
<sequence length="697" mass="71429">MTPTQKTSKNSPSFRKSLLTIAIATVLVAGCGGSNDDKTIAPTPTSIGGTAAKGIITDGIVTAYLLGSDGIKGAVVGTAMTDSVGSYSLETVSSYDGTSPLLLELTAGDDTTMVCDSYNDCGSVEHGDTIPLVGTDFMMTSVIPGTGSDTTVNAAITAFTSMAANSVVISGSVSDTSILETTSKINQVVGVNILETTPVNVASESVLGESSTDSQRYSIMLAALAAQAFSGTGSVEDMMTNLDAYSTDFVEDGDIGDEGGLSLETLYADANEAAEAAEDSLSDEAVDQISTLGSSVVGQLVDGVFEPEATSAENPSDVAQAKAFVTEVRTWVNAIQDLEDPANTFLDEADTLSNTLSSHSEDVLEVYAIALGAAINAIEDAHGADEDVPTTVDVIDDEDMLLGTLSIVDNSTSDTTEYVLTASDLSDSNVALETTISLNESLDTEIVSAGDTTAGINGTVSDDLVAITLSNAALTMGLSEDLPLGEDGPDAEFTMMSLAGELTVEALEAGVATGEMIAASAEVSLIAEEGSDGDMGLEKIALNNLSITNESGEVAGLTASLVVNNASTFNVFGLDDGEEETEENFADATISLSGKLNLADYGEAVLSITANRTDLDLSNLTATLGYDGKSLQLTAGANTEDETVDLALTFSNADGVAMVLEKMDGETDGTVTVGDSVVGTVDEDAIIRYNDGTFESL</sequence>
<accession>A0A317CBP1</accession>
<gene>
    <name evidence="1" type="ORF">DKT75_12215</name>
</gene>